<name>A0A6A6EJB6_9PEZI</name>
<dbReference type="EMBL" id="ML994615">
    <property type="protein sequence ID" value="KAF2192217.1"/>
    <property type="molecule type" value="Genomic_DNA"/>
</dbReference>
<proteinExistence type="predicted"/>
<gene>
    <name evidence="1" type="ORF">K469DRAFT_694352</name>
</gene>
<organism evidence="1 2">
    <name type="scientific">Zopfia rhizophila CBS 207.26</name>
    <dbReference type="NCBI Taxonomy" id="1314779"/>
    <lineage>
        <taxon>Eukaryota</taxon>
        <taxon>Fungi</taxon>
        <taxon>Dikarya</taxon>
        <taxon>Ascomycota</taxon>
        <taxon>Pezizomycotina</taxon>
        <taxon>Dothideomycetes</taxon>
        <taxon>Dothideomycetes incertae sedis</taxon>
        <taxon>Zopfiaceae</taxon>
        <taxon>Zopfia</taxon>
    </lineage>
</organism>
<dbReference type="AlphaFoldDB" id="A0A6A6EJB6"/>
<accession>A0A6A6EJB6</accession>
<dbReference type="Proteomes" id="UP000800200">
    <property type="component" value="Unassembled WGS sequence"/>
</dbReference>
<sequence>MLDGRRCLAHSGSPGLLDDQNHQRFTLMDARTPTYYGPDANSPCTMKMTRFSTSHSEGLENVSASWDYDLANGRYMDWQLQSLDETLNDPVSARSLVDPLSSSTVVEIPRFPPRWGAVESIHQASHRQVHHNNDDLSWSLVGVLADPCLVGTDMDLASTSHGYSGLKRPLGNHSLGIADPPFTCESYVSTFMPWNHVTLAQVDHFKPTVESVFNSQHLSVNTLHGVQDSTTTTTNFATDEYLVVNVGDLLPVLAPSDSTIIANQRISQTRHQKFDLDFPHLPRHVERIGIS</sequence>
<reference evidence="1" key="1">
    <citation type="journal article" date="2020" name="Stud. Mycol.">
        <title>101 Dothideomycetes genomes: a test case for predicting lifestyles and emergence of pathogens.</title>
        <authorList>
            <person name="Haridas S."/>
            <person name="Albert R."/>
            <person name="Binder M."/>
            <person name="Bloem J."/>
            <person name="Labutti K."/>
            <person name="Salamov A."/>
            <person name="Andreopoulos B."/>
            <person name="Baker S."/>
            <person name="Barry K."/>
            <person name="Bills G."/>
            <person name="Bluhm B."/>
            <person name="Cannon C."/>
            <person name="Castanera R."/>
            <person name="Culley D."/>
            <person name="Daum C."/>
            <person name="Ezra D."/>
            <person name="Gonzalez J."/>
            <person name="Henrissat B."/>
            <person name="Kuo A."/>
            <person name="Liang C."/>
            <person name="Lipzen A."/>
            <person name="Lutzoni F."/>
            <person name="Magnuson J."/>
            <person name="Mondo S."/>
            <person name="Nolan M."/>
            <person name="Ohm R."/>
            <person name="Pangilinan J."/>
            <person name="Park H.-J."/>
            <person name="Ramirez L."/>
            <person name="Alfaro M."/>
            <person name="Sun H."/>
            <person name="Tritt A."/>
            <person name="Yoshinaga Y."/>
            <person name="Zwiers L.-H."/>
            <person name="Turgeon B."/>
            <person name="Goodwin S."/>
            <person name="Spatafora J."/>
            <person name="Crous P."/>
            <person name="Grigoriev I."/>
        </authorList>
    </citation>
    <scope>NUCLEOTIDE SEQUENCE</scope>
    <source>
        <strain evidence="1">CBS 207.26</strain>
    </source>
</reference>
<evidence type="ECO:0000313" key="1">
    <source>
        <dbReference type="EMBL" id="KAF2192217.1"/>
    </source>
</evidence>
<keyword evidence="2" id="KW-1185">Reference proteome</keyword>
<protein>
    <submittedName>
        <fullName evidence="1">Uncharacterized protein</fullName>
    </submittedName>
</protein>
<evidence type="ECO:0000313" key="2">
    <source>
        <dbReference type="Proteomes" id="UP000800200"/>
    </source>
</evidence>